<organism evidence="1">
    <name type="scientific">marine metagenome</name>
    <dbReference type="NCBI Taxonomy" id="408172"/>
    <lineage>
        <taxon>unclassified sequences</taxon>
        <taxon>metagenomes</taxon>
        <taxon>ecological metagenomes</taxon>
    </lineage>
</organism>
<accession>A0A382TT51</accession>
<evidence type="ECO:0000313" key="1">
    <source>
        <dbReference type="EMBL" id="SVD25219.1"/>
    </source>
</evidence>
<sequence>MNQHYFKNNQIVTDRHISFFQTFGYLAFPGLIRDCIDDIIEAFEEVWQQQGHTHSGVPHDGSKRSCIVPFPDQHPRLCQLLDDPRIDAIASALLGDDYNFMPSDGNYYAGNTGWHSDGGNSDILHIKIAYYLDPLSRETGSVRVIPGSHHFGDQYADSLSKDLGNSQGVWEIDGSQVPAQALETEPGDVVVFNHKTKHASFGGGGWRRMFTMNLCQRYPES</sequence>
<reference evidence="1" key="1">
    <citation type="submission" date="2018-05" db="EMBL/GenBank/DDBJ databases">
        <authorList>
            <person name="Lanie J.A."/>
            <person name="Ng W.-L."/>
            <person name="Kazmierczak K.M."/>
            <person name="Andrzejewski T.M."/>
            <person name="Davidsen T.M."/>
            <person name="Wayne K.J."/>
            <person name="Tettelin H."/>
            <person name="Glass J.I."/>
            <person name="Rusch D."/>
            <person name="Podicherti R."/>
            <person name="Tsui H.-C.T."/>
            <person name="Winkler M.E."/>
        </authorList>
    </citation>
    <scope>NUCLEOTIDE SEQUENCE</scope>
</reference>
<dbReference type="EMBL" id="UINC01138956">
    <property type="protein sequence ID" value="SVD25219.1"/>
    <property type="molecule type" value="Genomic_DNA"/>
</dbReference>
<dbReference type="InterPro" id="IPR008775">
    <property type="entry name" value="Phytyl_CoA_dOase-like"/>
</dbReference>
<evidence type="ECO:0008006" key="2">
    <source>
        <dbReference type="Google" id="ProtNLM"/>
    </source>
</evidence>
<proteinExistence type="predicted"/>
<dbReference type="PANTHER" id="PTHR20883:SF48">
    <property type="entry name" value="ECTOINE DIOXYGENASE"/>
    <property type="match status" value="1"/>
</dbReference>
<name>A0A382TT51_9ZZZZ</name>
<dbReference type="AlphaFoldDB" id="A0A382TT51"/>
<dbReference type="SUPFAM" id="SSF51197">
    <property type="entry name" value="Clavaminate synthase-like"/>
    <property type="match status" value="1"/>
</dbReference>
<dbReference type="Pfam" id="PF05721">
    <property type="entry name" value="PhyH"/>
    <property type="match status" value="1"/>
</dbReference>
<protein>
    <recommendedName>
        <fullName evidence="2">Fe2OG dioxygenase domain-containing protein</fullName>
    </recommendedName>
</protein>
<gene>
    <name evidence="1" type="ORF">METZ01_LOCUS378073</name>
</gene>
<feature type="non-terminal residue" evidence="1">
    <location>
        <position position="221"/>
    </location>
</feature>
<dbReference type="Gene3D" id="2.60.120.620">
    <property type="entry name" value="q2cbj1_9rhob like domain"/>
    <property type="match status" value="1"/>
</dbReference>
<dbReference type="GO" id="GO:0016491">
    <property type="term" value="F:oxidoreductase activity"/>
    <property type="evidence" value="ECO:0007669"/>
    <property type="project" value="UniProtKB-ARBA"/>
</dbReference>
<dbReference type="GO" id="GO:0046872">
    <property type="term" value="F:metal ion binding"/>
    <property type="evidence" value="ECO:0007669"/>
    <property type="project" value="UniProtKB-ARBA"/>
</dbReference>
<dbReference type="PANTHER" id="PTHR20883">
    <property type="entry name" value="PHYTANOYL-COA DIOXYGENASE DOMAIN CONTAINING 1"/>
    <property type="match status" value="1"/>
</dbReference>